<sequence>MLKIADKEFDSHLVMGTGGASSQSLLEDALVASGTQLTTVAMRRHSAKTTGGGESVFELLNRLDID</sequence>
<comment type="caution">
    <text evidence="3">The sequence shown here is derived from an EMBL/GenBank/DDBJ whole genome shotgun (WGS) entry which is preliminary data.</text>
</comment>
<reference evidence="3 4" key="1">
    <citation type="submission" date="2017-12" db="EMBL/GenBank/DDBJ databases">
        <title>Phylogenetic diversity of female urinary microbiome.</title>
        <authorList>
            <person name="Thomas-White K."/>
            <person name="Wolfe A.J."/>
        </authorList>
    </citation>
    <scope>NUCLEOTIDE SEQUENCE [LARGE SCALE GENOMIC DNA]</scope>
    <source>
        <strain evidence="3 4">UMB1298</strain>
    </source>
</reference>
<gene>
    <name evidence="3" type="ORF">CYJ76_11850</name>
</gene>
<dbReference type="AlphaFoldDB" id="A0A2I1P7S6"/>
<dbReference type="InterPro" id="IPR033983">
    <property type="entry name" value="Thiazole_synthase_ThiG"/>
</dbReference>
<keyword evidence="4" id="KW-1185">Reference proteome</keyword>
<evidence type="ECO:0000256" key="1">
    <source>
        <dbReference type="ARBA" id="ARBA00023270"/>
    </source>
</evidence>
<evidence type="ECO:0000313" key="3">
    <source>
        <dbReference type="EMBL" id="PKZ40680.1"/>
    </source>
</evidence>
<dbReference type="EMBL" id="PKIZ01000130">
    <property type="protein sequence ID" value="PKZ40680.1"/>
    <property type="molecule type" value="Genomic_DNA"/>
</dbReference>
<dbReference type="InterPro" id="IPR013785">
    <property type="entry name" value="Aldolase_TIM"/>
</dbReference>
<organism evidence="3 4">
    <name type="scientific">Kytococcus schroeteri</name>
    <dbReference type="NCBI Taxonomy" id="138300"/>
    <lineage>
        <taxon>Bacteria</taxon>
        <taxon>Bacillati</taxon>
        <taxon>Actinomycetota</taxon>
        <taxon>Actinomycetes</taxon>
        <taxon>Micrococcales</taxon>
        <taxon>Kytococcaceae</taxon>
        <taxon>Kytococcus</taxon>
    </lineage>
</organism>
<accession>A0A2I1P7S6</accession>
<dbReference type="SUPFAM" id="SSF110399">
    <property type="entry name" value="ThiG-like"/>
    <property type="match status" value="1"/>
</dbReference>
<feature type="non-terminal residue" evidence="3">
    <location>
        <position position="66"/>
    </location>
</feature>
<feature type="domain" description="Thiazole synthase ThiG" evidence="2">
    <location>
        <begin position="3"/>
        <end position="64"/>
    </location>
</feature>
<protein>
    <submittedName>
        <fullName evidence="3">Thiazole synthase</fullName>
    </submittedName>
</protein>
<proteinExistence type="predicted"/>
<evidence type="ECO:0000259" key="2">
    <source>
        <dbReference type="Pfam" id="PF05690"/>
    </source>
</evidence>
<evidence type="ECO:0000313" key="4">
    <source>
        <dbReference type="Proteomes" id="UP000234206"/>
    </source>
</evidence>
<keyword evidence="1" id="KW-0704">Schiff base</keyword>
<dbReference type="Pfam" id="PF05690">
    <property type="entry name" value="ThiG"/>
    <property type="match status" value="1"/>
</dbReference>
<name>A0A2I1P7S6_9MICO</name>
<dbReference type="Gene3D" id="3.20.20.70">
    <property type="entry name" value="Aldolase class I"/>
    <property type="match status" value="1"/>
</dbReference>
<dbReference type="Proteomes" id="UP000234206">
    <property type="component" value="Unassembled WGS sequence"/>
</dbReference>